<evidence type="ECO:0000256" key="3">
    <source>
        <dbReference type="ARBA" id="ARBA00022475"/>
    </source>
</evidence>
<dbReference type="PROSITE" id="PS50850">
    <property type="entry name" value="MFS"/>
    <property type="match status" value="1"/>
</dbReference>
<evidence type="ECO:0000256" key="4">
    <source>
        <dbReference type="ARBA" id="ARBA00022692"/>
    </source>
</evidence>
<evidence type="ECO:0000256" key="2">
    <source>
        <dbReference type="ARBA" id="ARBA00022448"/>
    </source>
</evidence>
<dbReference type="GO" id="GO:0022857">
    <property type="term" value="F:transmembrane transporter activity"/>
    <property type="evidence" value="ECO:0007669"/>
    <property type="project" value="InterPro"/>
</dbReference>
<evidence type="ECO:0000256" key="1">
    <source>
        <dbReference type="ARBA" id="ARBA00004651"/>
    </source>
</evidence>
<evidence type="ECO:0000259" key="8">
    <source>
        <dbReference type="PROSITE" id="PS50850"/>
    </source>
</evidence>
<feature type="transmembrane region" description="Helical" evidence="7">
    <location>
        <begin position="379"/>
        <end position="398"/>
    </location>
</feature>
<feature type="transmembrane region" description="Helical" evidence="7">
    <location>
        <begin position="133"/>
        <end position="154"/>
    </location>
</feature>
<keyword evidence="4 7" id="KW-0812">Transmembrane</keyword>
<feature type="domain" description="Major facilitator superfamily (MFS) profile" evidence="8">
    <location>
        <begin position="291"/>
        <end position="473"/>
    </location>
</feature>
<keyword evidence="2" id="KW-0813">Transport</keyword>
<dbReference type="InterPro" id="IPR036259">
    <property type="entry name" value="MFS_trans_sf"/>
</dbReference>
<comment type="caution">
    <text evidence="9">The sequence shown here is derived from an EMBL/GenBank/DDBJ whole genome shotgun (WGS) entry which is preliminary data.</text>
</comment>
<keyword evidence="5 7" id="KW-1133">Transmembrane helix</keyword>
<dbReference type="STRING" id="1910958.BTM30_03925"/>
<accession>A0A2P7EGR2</accession>
<reference evidence="10" key="1">
    <citation type="submission" date="2018-03" db="EMBL/GenBank/DDBJ databases">
        <title>Ecological and genomic features of two cosmopolitan and abundant freshwater picocyanobacteria.</title>
        <authorList>
            <person name="Cabello-Yeves P.J."/>
            <person name="Picazo A."/>
            <person name="Camacho A."/>
            <person name="Callieri C."/>
            <person name="Rosselli R."/>
            <person name="Roda-Garcia J."/>
            <person name="Coutinho F.H."/>
            <person name="Rodriguez-Valera F."/>
        </authorList>
    </citation>
    <scope>NUCLEOTIDE SEQUENCE [LARGE SCALE GENOMIC DNA]</scope>
    <source>
        <strain evidence="10">Tous</strain>
    </source>
</reference>
<evidence type="ECO:0000256" key="5">
    <source>
        <dbReference type="ARBA" id="ARBA00022989"/>
    </source>
</evidence>
<protein>
    <submittedName>
        <fullName evidence="9">MFS transporter</fullName>
    </submittedName>
</protein>
<evidence type="ECO:0000313" key="10">
    <source>
        <dbReference type="Proteomes" id="UP000240206"/>
    </source>
</evidence>
<organism evidence="9 10">
    <name type="scientific">Synechococcus lacustris str. Tous</name>
    <dbReference type="NCBI Taxonomy" id="1910958"/>
    <lineage>
        <taxon>Bacteria</taxon>
        <taxon>Bacillati</taxon>
        <taxon>Cyanobacteriota</taxon>
        <taxon>Cyanophyceae</taxon>
        <taxon>Synechococcales</taxon>
        <taxon>Synechococcaceae</taxon>
        <taxon>Synechococcus</taxon>
    </lineage>
</organism>
<evidence type="ECO:0000313" key="9">
    <source>
        <dbReference type="EMBL" id="PSI02408.1"/>
    </source>
</evidence>
<dbReference type="Gene3D" id="1.20.1250.20">
    <property type="entry name" value="MFS general substrate transporter like domains"/>
    <property type="match status" value="1"/>
</dbReference>
<dbReference type="PANTHER" id="PTHR43266:SF2">
    <property type="entry name" value="MAJOR FACILITATOR SUPERFAMILY (MFS) PROFILE DOMAIN-CONTAINING PROTEIN"/>
    <property type="match status" value="1"/>
</dbReference>
<feature type="transmembrane region" description="Helical" evidence="7">
    <location>
        <begin position="294"/>
        <end position="315"/>
    </location>
</feature>
<feature type="transmembrane region" description="Helical" evidence="7">
    <location>
        <begin position="99"/>
        <end position="126"/>
    </location>
</feature>
<dbReference type="GO" id="GO:0005886">
    <property type="term" value="C:plasma membrane"/>
    <property type="evidence" value="ECO:0007669"/>
    <property type="project" value="UniProtKB-SubCell"/>
</dbReference>
<dbReference type="InterPro" id="IPR011701">
    <property type="entry name" value="MFS"/>
</dbReference>
<dbReference type="Proteomes" id="UP000240206">
    <property type="component" value="Unassembled WGS sequence"/>
</dbReference>
<sequence>MSRRAGTDQQVSEQQNKPNGLEAVLLLREFRLLWLGQIFSQLGDKFWIVLMVFLIAQTWAQSTGVDSGPLAGAAELIRERGLSSGSNLAPGQGANEAQLITLLATGIYAANTLPAMVLGSVAGVWADRWPKRAVMVASNALRALLALAVPVMLLPGPTWLGLSWGYWGLVVLTFLESCFTQFFAPAEQAAIPLLVDRSLLLPANSLYTATTMAATIVGYAIGEPVLQLLHQGCLALGLQGGEFLLVPFAYGGAALILLFVKPNEQVRESSGNSVWLDIKEGFNFLADRSSVRGAVLHLVVLYSLLAALYVLSISLASRVAQLGPTKFGVLLAMSGLGLALGALLVAQMGHKFHRRSLASVGLGTMGFSLVLLAQLKPYLWPTLLLCCVLGVGAALLGIPAQTTIQEDTPEHLRGKVFGLQNNLVNIALSLPLVLAGALVSSVGLKPVLLMLALILFAGVLLERPWGIKPIDRC</sequence>
<keyword evidence="6 7" id="KW-0472">Membrane</keyword>
<proteinExistence type="predicted"/>
<feature type="transmembrane region" description="Helical" evidence="7">
    <location>
        <begin position="241"/>
        <end position="260"/>
    </location>
</feature>
<evidence type="ECO:0000256" key="7">
    <source>
        <dbReference type="SAM" id="Phobius"/>
    </source>
</evidence>
<dbReference type="CDD" id="cd06173">
    <property type="entry name" value="MFS_MefA_like"/>
    <property type="match status" value="1"/>
</dbReference>
<feature type="transmembrane region" description="Helical" evidence="7">
    <location>
        <begin position="419"/>
        <end position="438"/>
    </location>
</feature>
<evidence type="ECO:0000256" key="6">
    <source>
        <dbReference type="ARBA" id="ARBA00023136"/>
    </source>
</evidence>
<dbReference type="AlphaFoldDB" id="A0A2P7EGR2"/>
<comment type="subcellular location">
    <subcellularLocation>
        <location evidence="1">Cell membrane</location>
        <topology evidence="1">Multi-pass membrane protein</topology>
    </subcellularLocation>
</comment>
<dbReference type="Pfam" id="PF07690">
    <property type="entry name" value="MFS_1"/>
    <property type="match status" value="1"/>
</dbReference>
<keyword evidence="10" id="KW-1185">Reference proteome</keyword>
<feature type="transmembrane region" description="Helical" evidence="7">
    <location>
        <begin position="327"/>
        <end position="345"/>
    </location>
</feature>
<keyword evidence="3" id="KW-1003">Cell membrane</keyword>
<gene>
    <name evidence="9" type="ORF">C7K08_02640</name>
</gene>
<dbReference type="InterPro" id="IPR020846">
    <property type="entry name" value="MFS_dom"/>
</dbReference>
<dbReference type="SUPFAM" id="SSF103473">
    <property type="entry name" value="MFS general substrate transporter"/>
    <property type="match status" value="1"/>
</dbReference>
<feature type="transmembrane region" description="Helical" evidence="7">
    <location>
        <begin position="357"/>
        <end position="373"/>
    </location>
</feature>
<feature type="transmembrane region" description="Helical" evidence="7">
    <location>
        <begin position="444"/>
        <end position="461"/>
    </location>
</feature>
<feature type="transmembrane region" description="Helical" evidence="7">
    <location>
        <begin position="166"/>
        <end position="186"/>
    </location>
</feature>
<dbReference type="PANTHER" id="PTHR43266">
    <property type="entry name" value="MACROLIDE-EFFLUX PROTEIN"/>
    <property type="match status" value="1"/>
</dbReference>
<feature type="transmembrane region" description="Helical" evidence="7">
    <location>
        <begin position="198"/>
        <end position="221"/>
    </location>
</feature>
<dbReference type="EMBL" id="PXVC01000006">
    <property type="protein sequence ID" value="PSI02408.1"/>
    <property type="molecule type" value="Genomic_DNA"/>
</dbReference>
<feature type="transmembrane region" description="Helical" evidence="7">
    <location>
        <begin position="42"/>
        <end position="60"/>
    </location>
</feature>
<name>A0A2P7EGR2_9SYNE</name>